<evidence type="ECO:0000256" key="1">
    <source>
        <dbReference type="SAM" id="MobiDB-lite"/>
    </source>
</evidence>
<evidence type="ECO:0000313" key="4">
    <source>
        <dbReference type="EMBL" id="OYN89544.1"/>
    </source>
</evidence>
<feature type="compositionally biased region" description="Low complexity" evidence="1">
    <location>
        <begin position="517"/>
        <end position="530"/>
    </location>
</feature>
<feature type="transmembrane region" description="Helical" evidence="2">
    <location>
        <begin position="331"/>
        <end position="354"/>
    </location>
</feature>
<feature type="transmembrane region" description="Helical" evidence="2">
    <location>
        <begin position="139"/>
        <end position="160"/>
    </location>
</feature>
<evidence type="ECO:0000256" key="3">
    <source>
        <dbReference type="SAM" id="SignalP"/>
    </source>
</evidence>
<feature type="transmembrane region" description="Helical" evidence="2">
    <location>
        <begin position="267"/>
        <end position="285"/>
    </location>
</feature>
<evidence type="ECO:0000256" key="2">
    <source>
        <dbReference type="SAM" id="Phobius"/>
    </source>
</evidence>
<evidence type="ECO:0000313" key="5">
    <source>
        <dbReference type="Proteomes" id="UP000216300"/>
    </source>
</evidence>
<dbReference type="RefSeq" id="WP_094455380.1">
    <property type="nucleotide sequence ID" value="NZ_NMVJ01000009.1"/>
</dbReference>
<feature type="compositionally biased region" description="Gly residues" evidence="1">
    <location>
        <begin position="440"/>
        <end position="449"/>
    </location>
</feature>
<name>A0A255EDB1_9ACTN</name>
<accession>A0A255EDB1</accession>
<evidence type="ECO:0008006" key="6">
    <source>
        <dbReference type="Google" id="ProtNLM"/>
    </source>
</evidence>
<keyword evidence="2" id="KW-0472">Membrane</keyword>
<reference evidence="4 5" key="1">
    <citation type="submission" date="2017-07" db="EMBL/GenBank/DDBJ databases">
        <title>Draft whole genome sequences of clinical Proprionibacteriaceae strains.</title>
        <authorList>
            <person name="Bernier A.-M."/>
            <person name="Bernard K."/>
            <person name="Domingo M.-C."/>
        </authorList>
    </citation>
    <scope>NUCLEOTIDE SEQUENCE [LARGE SCALE GENOMIC DNA]</scope>
    <source>
        <strain evidence="4 5">NML 150081</strain>
    </source>
</reference>
<dbReference type="EMBL" id="NMVJ01000009">
    <property type="protein sequence ID" value="OYN89544.1"/>
    <property type="molecule type" value="Genomic_DNA"/>
</dbReference>
<feature type="compositionally biased region" description="Basic and acidic residues" evidence="1">
    <location>
        <begin position="66"/>
        <end position="87"/>
    </location>
</feature>
<sequence>MNRFRVLAALLLTITLGMNLVTAAAHAAEAGGQGCSSPNAASLQGGKCPPGGGQAPPGSEETQPPKSEESQPPKSEESQGSKEETPKKPYAGENPADGPGQWGKAGAEAAQGQADYVRKELRKGELVGGKLWGGNASTVYAAMWALGCLLAAVATIFALARLATGAPEDRVQAQQAGLRLMIFAPLSAMIPMLGLWISDMTAHLGGGMYELASNELAKSLDWIVAFLGGLTATSVLIPGGSAVVAGLTLFFAGVLTTMIVELLAAKFVIAATLILLPVLFAMWIYPPWQSGVKRAGGVLLGAWLTPAALFFVWAAAWQIAEGPIAPKEPFIRFLTVLVGILVSLTAPVAAGMILSHIPGAVANLGLGDAVARTGGRLFGAVKGAQDKMRQGVQQAGQMGRSSGGSGRRPDRAQRATNASEISSGTRGPGVSQHGAAITPGSGGSPVGAGTGAGAGVAGAAGPAGLATQAAEQWNKTRRGTQAAAQSAQGAAASATQSATSRGTSAAGEGGSGGDSPGPGARPGATPTGGRQSRLPQDGGTGGSRPTTPASSSGAPSGGSTPSSSRSAPAGPWANWSPESAPRPSGSGGSRPPVPPREGRGGRA</sequence>
<feature type="chain" id="PRO_5012626299" description="Type IV secretion system protein" evidence="3">
    <location>
        <begin position="28"/>
        <end position="603"/>
    </location>
</feature>
<feature type="region of interest" description="Disordered" evidence="1">
    <location>
        <begin position="388"/>
        <end position="449"/>
    </location>
</feature>
<keyword evidence="3" id="KW-0732">Signal</keyword>
<protein>
    <recommendedName>
        <fullName evidence="6">Type IV secretion system protein</fullName>
    </recommendedName>
</protein>
<feature type="transmembrane region" description="Helical" evidence="2">
    <location>
        <begin position="222"/>
        <end position="255"/>
    </location>
</feature>
<feature type="signal peptide" evidence="3">
    <location>
        <begin position="1"/>
        <end position="27"/>
    </location>
</feature>
<proteinExistence type="predicted"/>
<feature type="compositionally biased region" description="Low complexity" evidence="1">
    <location>
        <begin position="543"/>
        <end position="584"/>
    </location>
</feature>
<keyword evidence="5" id="KW-1185">Reference proteome</keyword>
<dbReference type="AlphaFoldDB" id="A0A255EDB1"/>
<feature type="transmembrane region" description="Helical" evidence="2">
    <location>
        <begin position="297"/>
        <end position="319"/>
    </location>
</feature>
<feature type="compositionally biased region" description="Polar residues" evidence="1">
    <location>
        <begin position="414"/>
        <end position="425"/>
    </location>
</feature>
<comment type="caution">
    <text evidence="4">The sequence shown here is derived from an EMBL/GenBank/DDBJ whole genome shotgun (WGS) entry which is preliminary data.</text>
</comment>
<gene>
    <name evidence="4" type="ORF">CGZ91_11735</name>
</gene>
<dbReference type="Proteomes" id="UP000216300">
    <property type="component" value="Unassembled WGS sequence"/>
</dbReference>
<feature type="region of interest" description="Disordered" evidence="1">
    <location>
        <begin position="467"/>
        <end position="603"/>
    </location>
</feature>
<feature type="region of interest" description="Disordered" evidence="1">
    <location>
        <begin position="30"/>
        <end position="109"/>
    </location>
</feature>
<feature type="compositionally biased region" description="Low complexity" evidence="1">
    <location>
        <begin position="479"/>
        <end position="506"/>
    </location>
</feature>
<organism evidence="4 5">
    <name type="scientific">Parenemella sanctibonifatiensis</name>
    <dbReference type="NCBI Taxonomy" id="2016505"/>
    <lineage>
        <taxon>Bacteria</taxon>
        <taxon>Bacillati</taxon>
        <taxon>Actinomycetota</taxon>
        <taxon>Actinomycetes</taxon>
        <taxon>Propionibacteriales</taxon>
        <taxon>Propionibacteriaceae</taxon>
        <taxon>Parenemella</taxon>
    </lineage>
</organism>
<keyword evidence="2" id="KW-1133">Transmembrane helix</keyword>
<keyword evidence="2" id="KW-0812">Transmembrane</keyword>
<feature type="transmembrane region" description="Helical" evidence="2">
    <location>
        <begin position="180"/>
        <end position="202"/>
    </location>
</feature>
<feature type="compositionally biased region" description="Gly residues" evidence="1">
    <location>
        <begin position="507"/>
        <end position="516"/>
    </location>
</feature>